<proteinExistence type="predicted"/>
<name>A0A0G3FL20_9ZZZZ</name>
<accession>A0A0G3FL20</accession>
<reference evidence="1" key="1">
    <citation type="submission" date="2014-12" db="EMBL/GenBank/DDBJ databases">
        <title>Investigation of esterase diversity in environmental metagenomes.</title>
        <authorList>
            <person name="Popovic A."/>
            <person name="Tchigvintsev A."/>
            <person name="Nocek B."/>
            <person name="Hajighasemi M."/>
            <person name="Brown G."/>
            <person name="Xu X."/>
            <person name="Li H."/>
            <person name="Glinos J."/>
            <person name="Yim V."/>
            <person name="Pelletier E."/>
            <person name="Chernikova T.N."/>
            <person name="Golyshina O.V."/>
            <person name="Tran H."/>
            <person name="Le Paslier D."/>
            <person name="Yakimov M.M."/>
            <person name="Savchenko A."/>
            <person name="Golyshin P.N."/>
            <person name="Yakunin A.F."/>
        </authorList>
    </citation>
    <scope>NUCLEOTIDE SEQUENCE</scope>
</reference>
<evidence type="ECO:0000313" key="1">
    <source>
        <dbReference type="EMBL" id="AKJ87250.1"/>
    </source>
</evidence>
<dbReference type="AlphaFoldDB" id="A0A0G3FL20"/>
<protein>
    <submittedName>
        <fullName evidence="1">Uncharacterized protein</fullName>
    </submittedName>
</protein>
<dbReference type="EMBL" id="KP347755">
    <property type="protein sequence ID" value="AKJ87250.1"/>
    <property type="molecule type" value="Genomic_DNA"/>
</dbReference>
<sequence>MPRQNGFRHQSYPTRPAVDPVVLTLDGDAVQSLDFGHLHTQFGVRKVLLVHGTFAGADPFGIHAMMRAGAETLPAAAQRAANPVIDRLSDQTKKLTDAITADVANYSDGYRKRFQTLVGDDPEVSRLEPTWSSENNHIARAGLAIRLFNELVELQAEGFDSEHERVLLWGHSHAGNGFAILSNLLANDRQSVEAFFEAAGDSLGKAGNFARRALAAAPTPHPMAKAALVVTFGTPVRYGWDLDGVRSLVHVIHHRQMKDEPDPTAIIPAVTFGCEGNSLGDNFKAATTGVADVLAAKHGDWVQAFAIAGTDIAPPLKRKDNARLGAFLERGLSEPTPQKLKEKLKVTCARWKTRTRLHTDGRNLLIDYDSAQLTRFGPARQAVLGHGIYTLKDWLPSQLSLVLKWMEHDGA</sequence>
<organism evidence="1">
    <name type="scientific">uncultured organism</name>
    <dbReference type="NCBI Taxonomy" id="155900"/>
    <lineage>
        <taxon>unclassified sequences</taxon>
        <taxon>environmental samples</taxon>
    </lineage>
</organism>